<dbReference type="AlphaFoldDB" id="A0A0D0B2H3"/>
<dbReference type="Proteomes" id="UP000054485">
    <property type="component" value="Unassembled WGS sequence"/>
</dbReference>
<dbReference type="HOGENOM" id="CLU_141795_0_0_1"/>
<gene>
    <name evidence="1" type="ORF">CY34DRAFT_809684</name>
</gene>
<evidence type="ECO:0000313" key="2">
    <source>
        <dbReference type="Proteomes" id="UP000054485"/>
    </source>
</evidence>
<reference evidence="2" key="2">
    <citation type="submission" date="2015-01" db="EMBL/GenBank/DDBJ databases">
        <title>Evolutionary Origins and Diversification of the Mycorrhizal Mutualists.</title>
        <authorList>
            <consortium name="DOE Joint Genome Institute"/>
            <consortium name="Mycorrhizal Genomics Consortium"/>
            <person name="Kohler A."/>
            <person name="Kuo A."/>
            <person name="Nagy L.G."/>
            <person name="Floudas D."/>
            <person name="Copeland A."/>
            <person name="Barry K.W."/>
            <person name="Cichocki N."/>
            <person name="Veneault-Fourrey C."/>
            <person name="LaButti K."/>
            <person name="Lindquist E.A."/>
            <person name="Lipzen A."/>
            <person name="Lundell T."/>
            <person name="Morin E."/>
            <person name="Murat C."/>
            <person name="Riley R."/>
            <person name="Ohm R."/>
            <person name="Sun H."/>
            <person name="Tunlid A."/>
            <person name="Henrissat B."/>
            <person name="Grigoriev I.V."/>
            <person name="Hibbett D.S."/>
            <person name="Martin F."/>
        </authorList>
    </citation>
    <scope>NUCLEOTIDE SEQUENCE [LARGE SCALE GENOMIC DNA]</scope>
    <source>
        <strain evidence="2">UH-Slu-Lm8-n1</strain>
    </source>
</reference>
<accession>A0A0D0B2H3</accession>
<dbReference type="EMBL" id="KN835409">
    <property type="protein sequence ID" value="KIK38143.1"/>
    <property type="molecule type" value="Genomic_DNA"/>
</dbReference>
<name>A0A0D0B2H3_9AGAM</name>
<dbReference type="OrthoDB" id="2708913at2759"/>
<keyword evidence="2" id="KW-1185">Reference proteome</keyword>
<proteinExistence type="predicted"/>
<organism evidence="1 2">
    <name type="scientific">Suillus luteus UH-Slu-Lm8-n1</name>
    <dbReference type="NCBI Taxonomy" id="930992"/>
    <lineage>
        <taxon>Eukaryota</taxon>
        <taxon>Fungi</taxon>
        <taxon>Dikarya</taxon>
        <taxon>Basidiomycota</taxon>
        <taxon>Agaricomycotina</taxon>
        <taxon>Agaricomycetes</taxon>
        <taxon>Agaricomycetidae</taxon>
        <taxon>Boletales</taxon>
        <taxon>Suillineae</taxon>
        <taxon>Suillaceae</taxon>
        <taxon>Suillus</taxon>
    </lineage>
</organism>
<evidence type="ECO:0000313" key="1">
    <source>
        <dbReference type="EMBL" id="KIK38143.1"/>
    </source>
</evidence>
<reference evidence="1 2" key="1">
    <citation type="submission" date="2014-04" db="EMBL/GenBank/DDBJ databases">
        <authorList>
            <consortium name="DOE Joint Genome Institute"/>
            <person name="Kuo A."/>
            <person name="Ruytinx J."/>
            <person name="Rineau F."/>
            <person name="Colpaert J."/>
            <person name="Kohler A."/>
            <person name="Nagy L.G."/>
            <person name="Floudas D."/>
            <person name="Copeland A."/>
            <person name="Barry K.W."/>
            <person name="Cichocki N."/>
            <person name="Veneault-Fourrey C."/>
            <person name="LaButti K."/>
            <person name="Lindquist E.A."/>
            <person name="Lipzen A."/>
            <person name="Lundell T."/>
            <person name="Morin E."/>
            <person name="Murat C."/>
            <person name="Sun H."/>
            <person name="Tunlid A."/>
            <person name="Henrissat B."/>
            <person name="Grigoriev I.V."/>
            <person name="Hibbett D.S."/>
            <person name="Martin F."/>
            <person name="Nordberg H.P."/>
            <person name="Cantor M.N."/>
            <person name="Hua S.X."/>
        </authorList>
    </citation>
    <scope>NUCLEOTIDE SEQUENCE [LARGE SCALE GENOMIC DNA]</scope>
    <source>
        <strain evidence="1 2">UH-Slu-Lm8-n1</strain>
    </source>
</reference>
<sequence>MVETISNEILCTMTGNITWSTFGHTSKFIPIRSVYIAGIKYTTTSSGTIYFLDLLSFRLIQTSGLQPRQDMWMVPCLRAAAVQEFPRRPFNDGGVPRCSPESMRLVIVLSG</sequence>
<dbReference type="InParanoid" id="A0A0D0B2H3"/>
<protein>
    <submittedName>
        <fullName evidence="1">Uncharacterized protein</fullName>
    </submittedName>
</protein>